<keyword evidence="7" id="KW-0007">Acetylation</keyword>
<gene>
    <name evidence="15" type="ORF">DCAF_LOCUS14143</name>
</gene>
<dbReference type="PANTHER" id="PTHR10527">
    <property type="entry name" value="IMPORTIN BETA"/>
    <property type="match status" value="1"/>
</dbReference>
<evidence type="ECO:0000256" key="10">
    <source>
        <dbReference type="ARBA" id="ARBA00023163"/>
    </source>
</evidence>
<evidence type="ECO:0000256" key="13">
    <source>
        <dbReference type="PROSITE-ProRule" id="PRU00103"/>
    </source>
</evidence>
<proteinExistence type="inferred from homology"/>
<dbReference type="GO" id="GO:0003677">
    <property type="term" value="F:DNA binding"/>
    <property type="evidence" value="ECO:0007669"/>
    <property type="project" value="UniProtKB-KW"/>
</dbReference>
<dbReference type="PRINTS" id="PR00367">
    <property type="entry name" value="ETHRSPELEMNT"/>
</dbReference>
<dbReference type="FunFam" id="3.30.730.10:FF:000005">
    <property type="entry name" value="ethylene-responsive transcription factor RAP2-11"/>
    <property type="match status" value="1"/>
</dbReference>
<evidence type="ECO:0000256" key="9">
    <source>
        <dbReference type="ARBA" id="ARBA00023125"/>
    </source>
</evidence>
<dbReference type="CDD" id="cd00018">
    <property type="entry name" value="AP2"/>
    <property type="match status" value="1"/>
</dbReference>
<feature type="domain" description="AP2/ERF" evidence="14">
    <location>
        <begin position="1143"/>
        <end position="1200"/>
    </location>
</feature>
<dbReference type="Pfam" id="PF18829">
    <property type="entry name" value="Importin_rep_6"/>
    <property type="match status" value="1"/>
</dbReference>
<keyword evidence="16" id="KW-1185">Reference proteome</keyword>
<dbReference type="InterPro" id="IPR034085">
    <property type="entry name" value="TOG"/>
</dbReference>
<dbReference type="InterPro" id="IPR021133">
    <property type="entry name" value="HEAT_type_2"/>
</dbReference>
<dbReference type="InterPro" id="IPR058584">
    <property type="entry name" value="IMB1_TNPO1-like_TPR"/>
</dbReference>
<comment type="subcellular location">
    <subcellularLocation>
        <location evidence="2">Cytoplasm</location>
    </subcellularLocation>
    <subcellularLocation>
        <location evidence="1">Nucleus</location>
    </subcellularLocation>
</comment>
<name>A0AAV1RS22_9ROSI</name>
<evidence type="ECO:0000256" key="2">
    <source>
        <dbReference type="ARBA" id="ARBA00004496"/>
    </source>
</evidence>
<feature type="repeat" description="HEAT" evidence="13">
    <location>
        <begin position="855"/>
        <end position="887"/>
    </location>
</feature>
<dbReference type="PROSITE" id="PS51032">
    <property type="entry name" value="AP2_ERF"/>
    <property type="match status" value="1"/>
</dbReference>
<dbReference type="SMART" id="SM01349">
    <property type="entry name" value="TOG"/>
    <property type="match status" value="1"/>
</dbReference>
<dbReference type="SUPFAM" id="SSF48371">
    <property type="entry name" value="ARM repeat"/>
    <property type="match status" value="1"/>
</dbReference>
<dbReference type="Pfam" id="PF25780">
    <property type="entry name" value="TPR_IPO5"/>
    <property type="match status" value="1"/>
</dbReference>
<dbReference type="InterPro" id="IPR040122">
    <property type="entry name" value="Importin_beta"/>
</dbReference>
<protein>
    <recommendedName>
        <fullName evidence="14">AP2/ERF domain-containing protein</fullName>
    </recommendedName>
</protein>
<keyword evidence="6" id="KW-0653">Protein transport</keyword>
<feature type="repeat" description="HEAT" evidence="13">
    <location>
        <begin position="418"/>
        <end position="456"/>
    </location>
</feature>
<keyword evidence="9" id="KW-0238">DNA-binding</keyword>
<dbReference type="Pfam" id="PF00847">
    <property type="entry name" value="AP2"/>
    <property type="match status" value="1"/>
</dbReference>
<evidence type="ECO:0000256" key="5">
    <source>
        <dbReference type="ARBA" id="ARBA00022737"/>
    </source>
</evidence>
<dbReference type="InterPro" id="IPR016177">
    <property type="entry name" value="DNA-bd_dom_sf"/>
</dbReference>
<evidence type="ECO:0000256" key="8">
    <source>
        <dbReference type="ARBA" id="ARBA00023015"/>
    </source>
</evidence>
<evidence type="ECO:0000256" key="4">
    <source>
        <dbReference type="ARBA" id="ARBA00022490"/>
    </source>
</evidence>
<evidence type="ECO:0000256" key="7">
    <source>
        <dbReference type="ARBA" id="ARBA00022990"/>
    </source>
</evidence>
<dbReference type="GO" id="GO:0005737">
    <property type="term" value="C:cytoplasm"/>
    <property type="evidence" value="ECO:0007669"/>
    <property type="project" value="UniProtKB-SubCell"/>
</dbReference>
<evidence type="ECO:0000313" key="16">
    <source>
        <dbReference type="Proteomes" id="UP001314170"/>
    </source>
</evidence>
<dbReference type="GO" id="GO:0005634">
    <property type="term" value="C:nucleus"/>
    <property type="evidence" value="ECO:0007669"/>
    <property type="project" value="UniProtKB-SubCell"/>
</dbReference>
<dbReference type="GO" id="GO:0003700">
    <property type="term" value="F:DNA-binding transcription factor activity"/>
    <property type="evidence" value="ECO:0007669"/>
    <property type="project" value="InterPro"/>
</dbReference>
<dbReference type="InterPro" id="IPR057672">
    <property type="entry name" value="TPR_IPO4/5"/>
</dbReference>
<evidence type="ECO:0000259" key="14">
    <source>
        <dbReference type="PROSITE" id="PS51032"/>
    </source>
</evidence>
<evidence type="ECO:0000256" key="11">
    <source>
        <dbReference type="ARBA" id="ARBA00023242"/>
    </source>
</evidence>
<dbReference type="InterPro" id="IPR041653">
    <property type="entry name" value="Importin_rep_4"/>
</dbReference>
<dbReference type="InterPro" id="IPR001471">
    <property type="entry name" value="AP2/ERF_dom"/>
</dbReference>
<dbReference type="Pfam" id="PF13513">
    <property type="entry name" value="HEAT_EZ"/>
    <property type="match status" value="1"/>
</dbReference>
<dbReference type="Proteomes" id="UP001314170">
    <property type="component" value="Unassembled WGS sequence"/>
</dbReference>
<accession>A0AAV1RS22</accession>
<evidence type="ECO:0000256" key="3">
    <source>
        <dbReference type="ARBA" id="ARBA00022448"/>
    </source>
</evidence>
<dbReference type="Pfam" id="PF25574">
    <property type="entry name" value="TPR_IMB1"/>
    <property type="match status" value="1"/>
</dbReference>
<dbReference type="Pfam" id="PF18808">
    <property type="entry name" value="Importin_rep_4"/>
    <property type="match status" value="1"/>
</dbReference>
<evidence type="ECO:0000256" key="1">
    <source>
        <dbReference type="ARBA" id="ARBA00004123"/>
    </source>
</evidence>
<dbReference type="Gene3D" id="1.25.10.10">
    <property type="entry name" value="Leucine-rich Repeat Variant"/>
    <property type="match status" value="1"/>
</dbReference>
<dbReference type="InterPro" id="IPR000357">
    <property type="entry name" value="HEAT"/>
</dbReference>
<dbReference type="InterPro" id="IPR036955">
    <property type="entry name" value="AP2/ERF_dom_sf"/>
</dbReference>
<dbReference type="GO" id="GO:0009877">
    <property type="term" value="P:nodulation"/>
    <property type="evidence" value="ECO:0007669"/>
    <property type="project" value="UniProtKB-ARBA"/>
</dbReference>
<dbReference type="PROSITE" id="PS50077">
    <property type="entry name" value="HEAT_REPEAT"/>
    <property type="match status" value="2"/>
</dbReference>
<evidence type="ECO:0000313" key="15">
    <source>
        <dbReference type="EMBL" id="CAK7339095.1"/>
    </source>
</evidence>
<dbReference type="Pfam" id="PF02985">
    <property type="entry name" value="HEAT"/>
    <property type="match status" value="1"/>
</dbReference>
<dbReference type="SUPFAM" id="SSF54171">
    <property type="entry name" value="DNA-binding domain"/>
    <property type="match status" value="1"/>
</dbReference>
<keyword evidence="4" id="KW-0963">Cytoplasm</keyword>
<keyword evidence="3" id="KW-0813">Transport</keyword>
<dbReference type="SMART" id="SM00380">
    <property type="entry name" value="AP2"/>
    <property type="match status" value="1"/>
</dbReference>
<comment type="similarity">
    <text evidence="12">Belongs to the AP2/ERF transcription factor family. ERF subfamily.</text>
</comment>
<dbReference type="InterPro" id="IPR011989">
    <property type="entry name" value="ARM-like"/>
</dbReference>
<dbReference type="GO" id="GO:0006606">
    <property type="term" value="P:protein import into nucleus"/>
    <property type="evidence" value="ECO:0007669"/>
    <property type="project" value="InterPro"/>
</dbReference>
<sequence>MDESTQLQQSQLAAVLGGDPSQFETLISSLMSSSNETRSQAELIFNLAKQHDPNSLSLKLAHLLQYSPHLDGRAMSAVLLRKLLTRDDSYLWPRLSPQTQSSLKSILLACLQQESVKSITKKLCDTVSELASGILPDNGWPELLPFMFQCVTSDSVKLQESAFLIFAQLSQYIGESLIPFIKELHGVFLQCLASSTNFDVKIAALNAVINFIQCLNNSSERDRFQDLLPSMIRTLTEALNNGNEATAQEALELLIELAGTEPRFLRRQLVDVVESMLQIAEAESLEEGTRHLAIEFVITLAEARERAPGMMRKLPQFISRLFAILMRMLLDIDDDPAWHSAENEDEDAGESSNYSVGQECLDRLAISLGGNTIVPVASEQLPAYLAAPEWQKHHAALIALAQIAEGCSKVMLKNLEQVVTMVLNSFYDPHPRVRWAAINAIGQLSTDLGPDLQNQYHQRVLPALAAAMDDFQNPRVQAHAASAVLNFSENCTPEILTPYLDGVVSKLLVLLQNGKQMVQEGALTALASVADSSQEHFQKYYDAVMPYLKTILVNANDKANRMLRAKSMECISLVGMAVGKDKFRDDAKQVMDVLMSLQGSQMESDDPTTSYMLQAWARLCKCLGQDFLPYMSVVMPPLLQSAQLKPDVTITSADSDNDIDDTDDERSMPELLRSAKLAVEKGLASGRNESYVKQLSDYIIPALVEALHKEPDTEICANMLDALNECLQISGMHVDESQVRSVVEEIKLVITASSSRKRERAERAKAEDFDAEEGELIKEENEQEEEVFDQVGEILGTLIKTFKASFLPFFEELSSYLTPMWGKDKTAEERRIAICIFDDVAEQCRESALKYYDTFLPFLLEACNDENPDVRQAAVYGLGVCAEVGGSVFKPLVGEALSRLNVVIRHPNAKQPDNVMAYDNAVSALGKICQFHRDSIDSAQVIPAWLNCLPITGDLIEAKVVHEQLCSMVERSDSEVLGPNNQYLPKIVSVFAEVLCGKDLATEQTLSRMVNLLRHLQQTLPPATLASTLSLLHPQQQLALQSILSSHGTVHEAQSLVDSQKFRGLSFKRPQLGCVCLSTKTALEITGRLSTGFHSSSARTPIPCLFDNGSEDSSKKRQVFLLGFFTHFSSNIRKWNISNPKSKFVGVRQRPSGKWVAEIKDTTQKIRMWLGTFETAEEAARAYDEAACLLRGSNTRTNFNTHVSSNSPISTKIRNLLNHKKSLKQNSSTTKSTIKASTIVSTKSSFDSSIDSFLPCNSNIDSFPSPMDNSISYFNGIKQENLGFDNAYRPDMSGCLGGLEPVASQFYPSCSFPSGFDPQLPFIQEGTMLPKNVGLFSDTSHVLELAEFERMKVERQISASLYAMNGVNEYLENANDSSDALWDLPTLCQLFCPS</sequence>
<dbReference type="Gene3D" id="3.30.730.10">
    <property type="entry name" value="AP2/ERF domain"/>
    <property type="match status" value="1"/>
</dbReference>
<evidence type="ECO:0000256" key="12">
    <source>
        <dbReference type="ARBA" id="ARBA00024343"/>
    </source>
</evidence>
<organism evidence="15 16">
    <name type="scientific">Dovyalis caffra</name>
    <dbReference type="NCBI Taxonomy" id="77055"/>
    <lineage>
        <taxon>Eukaryota</taxon>
        <taxon>Viridiplantae</taxon>
        <taxon>Streptophyta</taxon>
        <taxon>Embryophyta</taxon>
        <taxon>Tracheophyta</taxon>
        <taxon>Spermatophyta</taxon>
        <taxon>Magnoliopsida</taxon>
        <taxon>eudicotyledons</taxon>
        <taxon>Gunneridae</taxon>
        <taxon>Pentapetalae</taxon>
        <taxon>rosids</taxon>
        <taxon>fabids</taxon>
        <taxon>Malpighiales</taxon>
        <taxon>Salicaceae</taxon>
        <taxon>Flacourtieae</taxon>
        <taxon>Dovyalis</taxon>
    </lineage>
</organism>
<dbReference type="EMBL" id="CAWUPB010001157">
    <property type="protein sequence ID" value="CAK7339095.1"/>
    <property type="molecule type" value="Genomic_DNA"/>
</dbReference>
<comment type="caution">
    <text evidence="15">The sequence shown here is derived from an EMBL/GenBank/DDBJ whole genome shotgun (WGS) entry which is preliminary data.</text>
</comment>
<keyword evidence="11" id="KW-0539">Nucleus</keyword>
<dbReference type="InterPro" id="IPR041389">
    <property type="entry name" value="Importin_rep_6"/>
</dbReference>
<keyword evidence="8" id="KW-0805">Transcription regulation</keyword>
<keyword evidence="10" id="KW-0804">Transcription</keyword>
<evidence type="ECO:0000256" key="6">
    <source>
        <dbReference type="ARBA" id="ARBA00022927"/>
    </source>
</evidence>
<dbReference type="InterPro" id="IPR016024">
    <property type="entry name" value="ARM-type_fold"/>
</dbReference>
<keyword evidence="5" id="KW-0677">Repeat</keyword>
<reference evidence="15 16" key="1">
    <citation type="submission" date="2024-01" db="EMBL/GenBank/DDBJ databases">
        <authorList>
            <person name="Waweru B."/>
        </authorList>
    </citation>
    <scope>NUCLEOTIDE SEQUENCE [LARGE SCALE GENOMIC DNA]</scope>
</reference>